<dbReference type="Pfam" id="PF03631">
    <property type="entry name" value="Virul_fac_BrkB"/>
    <property type="match status" value="1"/>
</dbReference>
<name>A0A0W1ST53_9EURY</name>
<gene>
    <name evidence="8" type="ORF">AUR66_10080</name>
</gene>
<feature type="transmembrane region" description="Helical" evidence="7">
    <location>
        <begin position="163"/>
        <end position="182"/>
    </location>
</feature>
<dbReference type="AlphaFoldDB" id="A0A0W1ST53"/>
<sequence length="447" mass="47535">MSAQIRNLVPVARTVVDTIREKEISFLAASISYYTLVSLIPLLVLGVLVATAVGGEELEMQLTALVEQYLVPTGQNLVQEALSDQTGQGSVGLVSLGLTTWGALKLFRGLDIAFSRIYGSEAGGILDQMRDGIVALVSIGVGTIGVAVLTLVLGILNVPFVEFFSPLLLLLTLCMAFFPLYYVFPDAGLTPRQVVPGTIFAAIAWTLLGVGFGFYAQVAGASVAGALGSILLLVTWFYFSGLTLLSGAVINAVLAGVVGGDGPSEPGDRSGGLGAVDRQVQHTGGRHDAHTDMSDDRGDTDGPRTGDDAGDDEPAGASVSPRGAPDIEELESQVEELRADLDAFEADVTERTVEKPKLEEELKRYVRRRVRRGKARGWGPYLVLLYGVVLTLGAFYYLQSDLIAVIAMLIIFLSTLGLYVLFVIFGIGLNVLGVPGRAVDAVRERRS</sequence>
<proteinExistence type="predicted"/>
<dbReference type="Proteomes" id="UP000053157">
    <property type="component" value="Unassembled WGS sequence"/>
</dbReference>
<keyword evidence="4 7" id="KW-1133">Transmembrane helix</keyword>
<feature type="transmembrane region" description="Helical" evidence="7">
    <location>
        <begin position="31"/>
        <end position="53"/>
    </location>
</feature>
<dbReference type="PANTHER" id="PTHR30213">
    <property type="entry name" value="INNER MEMBRANE PROTEIN YHJD"/>
    <property type="match status" value="1"/>
</dbReference>
<dbReference type="GO" id="GO:0005886">
    <property type="term" value="C:plasma membrane"/>
    <property type="evidence" value="ECO:0007669"/>
    <property type="project" value="UniProtKB-SubCell"/>
</dbReference>
<evidence type="ECO:0000256" key="6">
    <source>
        <dbReference type="SAM" id="MobiDB-lite"/>
    </source>
</evidence>
<comment type="subcellular location">
    <subcellularLocation>
        <location evidence="1">Cell membrane</location>
        <topology evidence="1">Multi-pass membrane protein</topology>
    </subcellularLocation>
</comment>
<evidence type="ECO:0000313" key="9">
    <source>
        <dbReference type="Proteomes" id="UP000053157"/>
    </source>
</evidence>
<dbReference type="EMBL" id="LOPV01000097">
    <property type="protein sequence ID" value="KTG29495.1"/>
    <property type="molecule type" value="Genomic_DNA"/>
</dbReference>
<feature type="transmembrane region" description="Helical" evidence="7">
    <location>
        <begin position="194"/>
        <end position="215"/>
    </location>
</feature>
<feature type="compositionally biased region" description="Basic and acidic residues" evidence="6">
    <location>
        <begin position="285"/>
        <end position="307"/>
    </location>
</feature>
<keyword evidence="5 7" id="KW-0472">Membrane</keyword>
<evidence type="ECO:0000256" key="5">
    <source>
        <dbReference type="ARBA" id="ARBA00023136"/>
    </source>
</evidence>
<accession>A0A0W1ST53</accession>
<keyword evidence="3 7" id="KW-0812">Transmembrane</keyword>
<feature type="transmembrane region" description="Helical" evidence="7">
    <location>
        <begin position="221"/>
        <end position="239"/>
    </location>
</feature>
<dbReference type="InterPro" id="IPR017039">
    <property type="entry name" value="Virul_fac_BrkB"/>
</dbReference>
<evidence type="ECO:0000313" key="8">
    <source>
        <dbReference type="EMBL" id="KTG29495.1"/>
    </source>
</evidence>
<feature type="transmembrane region" description="Helical" evidence="7">
    <location>
        <begin position="133"/>
        <end position="157"/>
    </location>
</feature>
<evidence type="ECO:0000256" key="2">
    <source>
        <dbReference type="ARBA" id="ARBA00022475"/>
    </source>
</evidence>
<comment type="caution">
    <text evidence="8">The sequence shown here is derived from an EMBL/GenBank/DDBJ whole genome shotgun (WGS) entry which is preliminary data.</text>
</comment>
<dbReference type="RefSeq" id="WP_058571407.1">
    <property type="nucleotide sequence ID" value="NZ_LOPV01000097.1"/>
</dbReference>
<feature type="transmembrane region" description="Helical" evidence="7">
    <location>
        <begin position="378"/>
        <end position="397"/>
    </location>
</feature>
<evidence type="ECO:0000256" key="7">
    <source>
        <dbReference type="SAM" id="Phobius"/>
    </source>
</evidence>
<keyword evidence="2" id="KW-1003">Cell membrane</keyword>
<dbReference type="NCBIfam" id="TIGR00765">
    <property type="entry name" value="yihY_not_rbn"/>
    <property type="match status" value="1"/>
</dbReference>
<reference evidence="8 9" key="1">
    <citation type="submission" date="2015-12" db="EMBL/GenBank/DDBJ databases">
        <title>Haloferax profundi sp. nov. isolated from the Discovery deep brine-seawater interface in the Red Sea.</title>
        <authorList>
            <person name="Zhang G."/>
            <person name="Stingl U."/>
            <person name="Rashid M."/>
        </authorList>
    </citation>
    <scope>NUCLEOTIDE SEQUENCE [LARGE SCALE GENOMIC DNA]</scope>
    <source>
        <strain evidence="8 9">SB29</strain>
    </source>
</reference>
<organism evidence="8 9">
    <name type="scientific">Haloferax profundi</name>
    <dbReference type="NCBI Taxonomy" id="1544718"/>
    <lineage>
        <taxon>Archaea</taxon>
        <taxon>Methanobacteriati</taxon>
        <taxon>Methanobacteriota</taxon>
        <taxon>Stenosarchaea group</taxon>
        <taxon>Halobacteria</taxon>
        <taxon>Halobacteriales</taxon>
        <taxon>Haloferacaceae</taxon>
        <taxon>Haloferax</taxon>
    </lineage>
</organism>
<feature type="region of interest" description="Disordered" evidence="6">
    <location>
        <begin position="281"/>
        <end position="326"/>
    </location>
</feature>
<dbReference type="OrthoDB" id="204872at2157"/>
<feature type="transmembrane region" description="Helical" evidence="7">
    <location>
        <begin position="403"/>
        <end position="427"/>
    </location>
</feature>
<evidence type="ECO:0000256" key="3">
    <source>
        <dbReference type="ARBA" id="ARBA00022692"/>
    </source>
</evidence>
<evidence type="ECO:0000256" key="4">
    <source>
        <dbReference type="ARBA" id="ARBA00022989"/>
    </source>
</evidence>
<dbReference type="PANTHER" id="PTHR30213:SF0">
    <property type="entry name" value="UPF0761 MEMBRANE PROTEIN YIHY"/>
    <property type="match status" value="1"/>
</dbReference>
<keyword evidence="9" id="KW-1185">Reference proteome</keyword>
<evidence type="ECO:0000256" key="1">
    <source>
        <dbReference type="ARBA" id="ARBA00004651"/>
    </source>
</evidence>
<protein>
    <submittedName>
        <fullName evidence="8">Ribonuclease BN</fullName>
    </submittedName>
</protein>